<evidence type="ECO:0000256" key="1">
    <source>
        <dbReference type="ARBA" id="ARBA00004651"/>
    </source>
</evidence>
<keyword evidence="4 9" id="KW-0812">Transmembrane</keyword>
<dbReference type="EMBL" id="GL732545">
    <property type="protein sequence ID" value="EFX80846.1"/>
    <property type="molecule type" value="Genomic_DNA"/>
</dbReference>
<comment type="subcellular location">
    <subcellularLocation>
        <location evidence="1">Cell membrane</location>
        <topology evidence="1">Multi-pass membrane protein</topology>
    </subcellularLocation>
</comment>
<evidence type="ECO:0000256" key="6">
    <source>
        <dbReference type="ARBA" id="ARBA00023136"/>
    </source>
</evidence>
<dbReference type="GO" id="GO:0005886">
    <property type="term" value="C:plasma membrane"/>
    <property type="evidence" value="ECO:0007669"/>
    <property type="project" value="UniProtKB-SubCell"/>
</dbReference>
<evidence type="ECO:0000256" key="2">
    <source>
        <dbReference type="ARBA" id="ARBA00008685"/>
    </source>
</evidence>
<keyword evidence="6 9" id="KW-0472">Membrane</keyword>
<dbReference type="GO" id="GO:0015276">
    <property type="term" value="F:ligand-gated monoatomic ion channel activity"/>
    <property type="evidence" value="ECO:0007669"/>
    <property type="project" value="InterPro"/>
</dbReference>
<evidence type="ECO:0000256" key="9">
    <source>
        <dbReference type="SAM" id="Phobius"/>
    </source>
</evidence>
<dbReference type="PANTHER" id="PTHR42643:SF24">
    <property type="entry name" value="IONOTROPIC RECEPTOR 60A"/>
    <property type="match status" value="1"/>
</dbReference>
<dbReference type="OrthoDB" id="5984008at2759"/>
<accession>E9GHG6</accession>
<sequence>MTESQYGHLGDIALVLKLVEDKKLDGSSRFIIATYERMKSTDFAFFMWAEPLAMVVPRPGEEPRIFAFVHPFQSTVWLLIFIACFTVVVFMTIFSGIYWKLFLILDPGDASLTTNFTIYGRITYYSIYMANTVTNQGNAIPLRRLSFRILVGVWVLVATVLVNSYSSTVTSYLTVPKMKPPINTFEDLVASENVELILLADTMTKKQILEATHGAQKLLGDDIRNHPDRILSSIEKVNVRLKTERYAFANPQSFCDNFVASQFQDKGNCRFKTTDSYSMTMFFSMPLQKNSKYTPIFKDA</sequence>
<gene>
    <name evidence="11" type="ORF">DAPPUDRAFT_317967</name>
</gene>
<evidence type="ECO:0000313" key="11">
    <source>
        <dbReference type="EMBL" id="EFX80846.1"/>
    </source>
</evidence>
<dbReference type="FunFam" id="1.10.287.70:FF:000211">
    <property type="entry name" value="Uncharacterized protein"/>
    <property type="match status" value="1"/>
</dbReference>
<protein>
    <recommendedName>
        <fullName evidence="10">Ionotropic glutamate receptor C-terminal domain-containing protein</fullName>
    </recommendedName>
</protein>
<evidence type="ECO:0000256" key="4">
    <source>
        <dbReference type="ARBA" id="ARBA00022692"/>
    </source>
</evidence>
<dbReference type="SUPFAM" id="SSF53850">
    <property type="entry name" value="Periplasmic binding protein-like II"/>
    <property type="match status" value="1"/>
</dbReference>
<evidence type="ECO:0000256" key="8">
    <source>
        <dbReference type="ARBA" id="ARBA00023180"/>
    </source>
</evidence>
<dbReference type="GO" id="GO:0050906">
    <property type="term" value="P:detection of stimulus involved in sensory perception"/>
    <property type="evidence" value="ECO:0007669"/>
    <property type="project" value="UniProtKB-ARBA"/>
</dbReference>
<dbReference type="Gene3D" id="1.10.287.70">
    <property type="match status" value="1"/>
</dbReference>
<dbReference type="OMA" id="YMANTVT"/>
<keyword evidence="7" id="KW-0675">Receptor</keyword>
<reference evidence="11 12" key="1">
    <citation type="journal article" date="2011" name="Science">
        <title>The ecoresponsive genome of Daphnia pulex.</title>
        <authorList>
            <person name="Colbourne J.K."/>
            <person name="Pfrender M.E."/>
            <person name="Gilbert D."/>
            <person name="Thomas W.K."/>
            <person name="Tucker A."/>
            <person name="Oakley T.H."/>
            <person name="Tokishita S."/>
            <person name="Aerts A."/>
            <person name="Arnold G.J."/>
            <person name="Basu M.K."/>
            <person name="Bauer D.J."/>
            <person name="Caceres C.E."/>
            <person name="Carmel L."/>
            <person name="Casola C."/>
            <person name="Choi J.H."/>
            <person name="Detter J.C."/>
            <person name="Dong Q."/>
            <person name="Dusheyko S."/>
            <person name="Eads B.D."/>
            <person name="Frohlich T."/>
            <person name="Geiler-Samerotte K.A."/>
            <person name="Gerlach D."/>
            <person name="Hatcher P."/>
            <person name="Jogdeo S."/>
            <person name="Krijgsveld J."/>
            <person name="Kriventseva E.V."/>
            <person name="Kultz D."/>
            <person name="Laforsch C."/>
            <person name="Lindquist E."/>
            <person name="Lopez J."/>
            <person name="Manak J.R."/>
            <person name="Muller J."/>
            <person name="Pangilinan J."/>
            <person name="Patwardhan R.P."/>
            <person name="Pitluck S."/>
            <person name="Pritham E.J."/>
            <person name="Rechtsteiner A."/>
            <person name="Rho M."/>
            <person name="Rogozin I.B."/>
            <person name="Sakarya O."/>
            <person name="Salamov A."/>
            <person name="Schaack S."/>
            <person name="Shapiro H."/>
            <person name="Shiga Y."/>
            <person name="Skalitzky C."/>
            <person name="Smith Z."/>
            <person name="Souvorov A."/>
            <person name="Sung W."/>
            <person name="Tang Z."/>
            <person name="Tsuchiya D."/>
            <person name="Tu H."/>
            <person name="Vos H."/>
            <person name="Wang M."/>
            <person name="Wolf Y.I."/>
            <person name="Yamagata H."/>
            <person name="Yamada T."/>
            <person name="Ye Y."/>
            <person name="Shaw J.R."/>
            <person name="Andrews J."/>
            <person name="Crease T.J."/>
            <person name="Tang H."/>
            <person name="Lucas S.M."/>
            <person name="Robertson H.M."/>
            <person name="Bork P."/>
            <person name="Koonin E.V."/>
            <person name="Zdobnov E.M."/>
            <person name="Grigoriev I.V."/>
            <person name="Lynch M."/>
            <person name="Boore J.L."/>
        </authorList>
    </citation>
    <scope>NUCLEOTIDE SEQUENCE [LARGE SCALE GENOMIC DNA]</scope>
</reference>
<dbReference type="InterPro" id="IPR052192">
    <property type="entry name" value="Insect_Ionotropic_Sensory_Rcpt"/>
</dbReference>
<evidence type="ECO:0000259" key="10">
    <source>
        <dbReference type="Pfam" id="PF00060"/>
    </source>
</evidence>
<dbReference type="Proteomes" id="UP000000305">
    <property type="component" value="Unassembled WGS sequence"/>
</dbReference>
<keyword evidence="5 9" id="KW-1133">Transmembrane helix</keyword>
<keyword evidence="12" id="KW-1185">Reference proteome</keyword>
<dbReference type="eggNOG" id="KOG1052">
    <property type="taxonomic scope" value="Eukaryota"/>
</dbReference>
<dbReference type="FunCoup" id="E9GHG6">
    <property type="interactions" value="63"/>
</dbReference>
<evidence type="ECO:0000256" key="5">
    <source>
        <dbReference type="ARBA" id="ARBA00022989"/>
    </source>
</evidence>
<evidence type="ECO:0000313" key="12">
    <source>
        <dbReference type="Proteomes" id="UP000000305"/>
    </source>
</evidence>
<dbReference type="PANTHER" id="PTHR42643">
    <property type="entry name" value="IONOTROPIC RECEPTOR 20A-RELATED"/>
    <property type="match status" value="1"/>
</dbReference>
<dbReference type="Pfam" id="PF00060">
    <property type="entry name" value="Lig_chan"/>
    <property type="match status" value="1"/>
</dbReference>
<feature type="domain" description="Ionotropic glutamate receptor C-terminal" evidence="10">
    <location>
        <begin position="74"/>
        <end position="276"/>
    </location>
</feature>
<proteinExistence type="inferred from homology"/>
<dbReference type="HOGENOM" id="CLU_007257_4_0_1"/>
<organism evidence="11 12">
    <name type="scientific">Daphnia pulex</name>
    <name type="common">Water flea</name>
    <dbReference type="NCBI Taxonomy" id="6669"/>
    <lineage>
        <taxon>Eukaryota</taxon>
        <taxon>Metazoa</taxon>
        <taxon>Ecdysozoa</taxon>
        <taxon>Arthropoda</taxon>
        <taxon>Crustacea</taxon>
        <taxon>Branchiopoda</taxon>
        <taxon>Diplostraca</taxon>
        <taxon>Cladocera</taxon>
        <taxon>Anomopoda</taxon>
        <taxon>Daphniidae</taxon>
        <taxon>Daphnia</taxon>
    </lineage>
</organism>
<feature type="transmembrane region" description="Helical" evidence="9">
    <location>
        <begin position="145"/>
        <end position="165"/>
    </location>
</feature>
<name>E9GHG6_DAPPU</name>
<dbReference type="STRING" id="6669.E9GHG6"/>
<keyword evidence="8" id="KW-0325">Glycoprotein</keyword>
<feature type="transmembrane region" description="Helical" evidence="9">
    <location>
        <begin position="76"/>
        <end position="99"/>
    </location>
</feature>
<dbReference type="InterPro" id="IPR001320">
    <property type="entry name" value="Iontro_rcpt_C"/>
</dbReference>
<dbReference type="PhylomeDB" id="E9GHG6"/>
<evidence type="ECO:0000256" key="3">
    <source>
        <dbReference type="ARBA" id="ARBA00022475"/>
    </source>
</evidence>
<dbReference type="AlphaFoldDB" id="E9GHG6"/>
<dbReference type="KEGG" id="dpx:DAPPUDRAFT_317967"/>
<evidence type="ECO:0000256" key="7">
    <source>
        <dbReference type="ARBA" id="ARBA00023170"/>
    </source>
</evidence>
<keyword evidence="3" id="KW-1003">Cell membrane</keyword>
<dbReference type="InParanoid" id="E9GHG6"/>
<comment type="similarity">
    <text evidence="2">Belongs to the glutamate-gated ion channel (TC 1.A.10.1) family.</text>
</comment>